<comment type="caution">
    <text evidence="1">The sequence shown here is derived from an EMBL/GenBank/DDBJ whole genome shotgun (WGS) entry which is preliminary data.</text>
</comment>
<evidence type="ECO:0000313" key="1">
    <source>
        <dbReference type="EMBL" id="CCI47372.1"/>
    </source>
</evidence>
<sequence length="61" mass="7041">MTKFNPLKDIIIATSLGLLAGTWWNTWKKSELDRTTQFYKWYEGQQAIAATISAENDDEDD</sequence>
<gene>
    <name evidence="1" type="ORF">BN9_083790</name>
</gene>
<dbReference type="OrthoDB" id="506921at2759"/>
<dbReference type="InParanoid" id="A0A024GM12"/>
<reference evidence="1 2" key="1">
    <citation type="submission" date="2012-05" db="EMBL/GenBank/DDBJ databases">
        <title>Recombination and specialization in a pathogen metapopulation.</title>
        <authorList>
            <person name="Gardiner A."/>
            <person name="Kemen E."/>
            <person name="Schultz-Larsen T."/>
            <person name="MacLean D."/>
            <person name="Van Oosterhout C."/>
            <person name="Jones J.D.G."/>
        </authorList>
    </citation>
    <scope>NUCLEOTIDE SEQUENCE [LARGE SCALE GENOMIC DNA]</scope>
    <source>
        <strain evidence="1 2">Ac Nc2</strain>
    </source>
</reference>
<accession>A0A024GM12</accession>
<dbReference type="Proteomes" id="UP000053237">
    <property type="component" value="Unassembled WGS sequence"/>
</dbReference>
<organism evidence="1 2">
    <name type="scientific">Albugo candida</name>
    <dbReference type="NCBI Taxonomy" id="65357"/>
    <lineage>
        <taxon>Eukaryota</taxon>
        <taxon>Sar</taxon>
        <taxon>Stramenopiles</taxon>
        <taxon>Oomycota</taxon>
        <taxon>Peronosporomycetes</taxon>
        <taxon>Albuginales</taxon>
        <taxon>Albuginaceae</taxon>
        <taxon>Albugo</taxon>
    </lineage>
</organism>
<keyword evidence="2" id="KW-1185">Reference proteome</keyword>
<proteinExistence type="predicted"/>
<dbReference type="AlphaFoldDB" id="A0A024GM12"/>
<protein>
    <submittedName>
        <fullName evidence="1">Uncharacterized protein</fullName>
    </submittedName>
</protein>
<name>A0A024GM12_9STRA</name>
<dbReference type="EMBL" id="CAIX01000167">
    <property type="protein sequence ID" value="CCI47372.1"/>
    <property type="molecule type" value="Genomic_DNA"/>
</dbReference>
<evidence type="ECO:0000313" key="2">
    <source>
        <dbReference type="Proteomes" id="UP000053237"/>
    </source>
</evidence>